<comment type="caution">
    <text evidence="4">The sequence shown here is derived from an EMBL/GenBank/DDBJ whole genome shotgun (WGS) entry which is preliminary data.</text>
</comment>
<evidence type="ECO:0000256" key="1">
    <source>
        <dbReference type="ARBA" id="ARBA00006226"/>
    </source>
</evidence>
<organism evidence="4 5">
    <name type="scientific">Mobiluncus mulieris</name>
    <dbReference type="NCBI Taxonomy" id="2052"/>
    <lineage>
        <taxon>Bacteria</taxon>
        <taxon>Bacillati</taxon>
        <taxon>Actinomycetota</taxon>
        <taxon>Actinomycetes</taxon>
        <taxon>Actinomycetales</taxon>
        <taxon>Actinomycetaceae</taxon>
        <taxon>Mobiluncus</taxon>
    </lineage>
</organism>
<protein>
    <recommendedName>
        <fullName evidence="3">Toxin</fullName>
    </recommendedName>
</protein>
<gene>
    <name evidence="4" type="ORF">HHJ77_03855</name>
</gene>
<dbReference type="InterPro" id="IPR051803">
    <property type="entry name" value="TA_system_RelE-like_toxin"/>
</dbReference>
<dbReference type="PANTHER" id="PTHR33755:SF9">
    <property type="entry name" value="TOXIN PARE1"/>
    <property type="match status" value="1"/>
</dbReference>
<accession>A0A7Y0USU1</accession>
<reference evidence="4 5" key="1">
    <citation type="submission" date="2020-04" db="EMBL/GenBank/DDBJ databases">
        <title>Antimicrobial susceptibility and clonality of vaginal-derived multi-drug resistant Mobiluncus isolates in China.</title>
        <authorList>
            <person name="Zhang X."/>
        </authorList>
    </citation>
    <scope>NUCLEOTIDE SEQUENCE [LARGE SCALE GENOMIC DNA]</scope>
    <source>
        <strain evidence="4 5">12</strain>
    </source>
</reference>
<dbReference type="EMBL" id="JABCUS010000006">
    <property type="protein sequence ID" value="NMX03091.1"/>
    <property type="molecule type" value="Genomic_DNA"/>
</dbReference>
<evidence type="ECO:0000256" key="3">
    <source>
        <dbReference type="PIRNR" id="PIRNR029218"/>
    </source>
</evidence>
<dbReference type="RefSeq" id="WP_169762401.1">
    <property type="nucleotide sequence ID" value="NZ_JABCUQ010000002.1"/>
</dbReference>
<dbReference type="InterPro" id="IPR007712">
    <property type="entry name" value="RelE/ParE_toxin"/>
</dbReference>
<sequence length="97" mass="11190">MSGYQLLPAAVRDVESIWDYIERNWGVKQAEAYLRQIQHAIESVAEHSDFGKRRADIAPVYYSIAVGSHVVFFRIEDGIVVVRVLHQRMDPRAHKLL</sequence>
<dbReference type="InterPro" id="IPR035093">
    <property type="entry name" value="RelE/ParE_toxin_dom_sf"/>
</dbReference>
<dbReference type="PIRSF" id="PIRSF029218">
    <property type="entry name" value="ParE"/>
    <property type="match status" value="1"/>
</dbReference>
<proteinExistence type="inferred from homology"/>
<dbReference type="InterPro" id="IPR028344">
    <property type="entry name" value="ParE1/4"/>
</dbReference>
<dbReference type="Gene3D" id="3.30.2310.20">
    <property type="entry name" value="RelE-like"/>
    <property type="match status" value="1"/>
</dbReference>
<dbReference type="AlphaFoldDB" id="A0A7Y0USU1"/>
<dbReference type="Proteomes" id="UP000575397">
    <property type="component" value="Unassembled WGS sequence"/>
</dbReference>
<dbReference type="Pfam" id="PF05016">
    <property type="entry name" value="ParE_toxin"/>
    <property type="match status" value="1"/>
</dbReference>
<keyword evidence="2" id="KW-1277">Toxin-antitoxin system</keyword>
<evidence type="ECO:0000256" key="2">
    <source>
        <dbReference type="ARBA" id="ARBA00022649"/>
    </source>
</evidence>
<dbReference type="PANTHER" id="PTHR33755">
    <property type="entry name" value="TOXIN PARE1-RELATED"/>
    <property type="match status" value="1"/>
</dbReference>
<evidence type="ECO:0000313" key="5">
    <source>
        <dbReference type="Proteomes" id="UP000575397"/>
    </source>
</evidence>
<name>A0A7Y0USU1_9ACTO</name>
<evidence type="ECO:0000313" key="4">
    <source>
        <dbReference type="EMBL" id="NMX03091.1"/>
    </source>
</evidence>
<comment type="similarity">
    <text evidence="1 3">Belongs to the RelE toxin family.</text>
</comment>